<evidence type="ECO:0000259" key="1">
    <source>
        <dbReference type="Pfam" id="PF14528"/>
    </source>
</evidence>
<dbReference type="KEGG" id="bkw:BkAM31D_20375"/>
<evidence type="ECO:0000313" key="2">
    <source>
        <dbReference type="EMBL" id="ARK32008.1"/>
    </source>
</evidence>
<proteinExistence type="predicted"/>
<sequence length="137" mass="15677">MLSISEAAYLAGIIDGEGTITLTKMNKTGNRRPIISIASTDKELLDYIQNLIGGYITTKKNYKPGTHKDSYVLTIKKKQAVFFLLEATLPFLRITPKKERAELILQFYDKITPRNGKYSSFAYERKKKFEENFLSIT</sequence>
<dbReference type="GO" id="GO:0004519">
    <property type="term" value="F:endonuclease activity"/>
    <property type="evidence" value="ECO:0007669"/>
    <property type="project" value="UniProtKB-KW"/>
</dbReference>
<dbReference type="EMBL" id="CP020814">
    <property type="protein sequence ID" value="ARK32008.1"/>
    <property type="molecule type" value="Genomic_DNA"/>
</dbReference>
<dbReference type="Pfam" id="PF14528">
    <property type="entry name" value="LAGLIDADG_3"/>
    <property type="match status" value="1"/>
</dbReference>
<dbReference type="AlphaFoldDB" id="A0A1X9MEZ1"/>
<keyword evidence="2" id="KW-0540">Nuclease</keyword>
<organism evidence="2 3">
    <name type="scientific">Halalkalibacter krulwichiae</name>
    <dbReference type="NCBI Taxonomy" id="199441"/>
    <lineage>
        <taxon>Bacteria</taxon>
        <taxon>Bacillati</taxon>
        <taxon>Bacillota</taxon>
        <taxon>Bacilli</taxon>
        <taxon>Bacillales</taxon>
        <taxon>Bacillaceae</taxon>
        <taxon>Halalkalibacter</taxon>
    </lineage>
</organism>
<name>A0A1X9MEZ1_9BACI</name>
<keyword evidence="2" id="KW-0255">Endonuclease</keyword>
<gene>
    <name evidence="2" type="ORF">BkAM31D_20375</name>
</gene>
<feature type="domain" description="Homing endonuclease LAGLIDADG" evidence="1">
    <location>
        <begin position="6"/>
        <end position="84"/>
    </location>
</feature>
<dbReference type="RefSeq" id="WP_066156698.1">
    <property type="nucleotide sequence ID" value="NZ_CP020814.1"/>
</dbReference>
<dbReference type="InterPro" id="IPR004860">
    <property type="entry name" value="LAGLIDADG_dom"/>
</dbReference>
<dbReference type="Gene3D" id="3.10.28.10">
    <property type="entry name" value="Homing endonucleases"/>
    <property type="match status" value="1"/>
</dbReference>
<keyword evidence="2" id="KW-0378">Hydrolase</keyword>
<keyword evidence="3" id="KW-1185">Reference proteome</keyword>
<accession>A0A1X9MEZ1</accession>
<evidence type="ECO:0000313" key="3">
    <source>
        <dbReference type="Proteomes" id="UP000193006"/>
    </source>
</evidence>
<protein>
    <submittedName>
        <fullName evidence="2">LAGLIDADG endonuclease</fullName>
    </submittedName>
</protein>
<dbReference type="InterPro" id="IPR027434">
    <property type="entry name" value="Homing_endonucl"/>
</dbReference>
<dbReference type="SUPFAM" id="SSF55608">
    <property type="entry name" value="Homing endonucleases"/>
    <property type="match status" value="1"/>
</dbReference>
<reference evidence="2 3" key="1">
    <citation type="submission" date="2017-04" db="EMBL/GenBank/DDBJ databases">
        <title>Bacillus krulwichiae AM31D Genome sequencing and assembly.</title>
        <authorList>
            <person name="Krulwich T.A."/>
            <person name="Anastor L."/>
            <person name="Ehrlich R."/>
            <person name="Ehrlich G.D."/>
            <person name="Janto B."/>
        </authorList>
    </citation>
    <scope>NUCLEOTIDE SEQUENCE [LARGE SCALE GENOMIC DNA]</scope>
    <source>
        <strain evidence="2 3">AM31D</strain>
    </source>
</reference>
<dbReference type="Proteomes" id="UP000193006">
    <property type="component" value="Chromosome"/>
</dbReference>